<accession>B8JFN9</accession>
<proteinExistence type="predicted"/>
<dbReference type="EMBL" id="CP001359">
    <property type="protein sequence ID" value="ACL64477.1"/>
    <property type="molecule type" value="Genomic_DNA"/>
</dbReference>
<gene>
    <name evidence="2" type="ordered locus">A2cp1_1132</name>
</gene>
<evidence type="ECO:0008006" key="4">
    <source>
        <dbReference type="Google" id="ProtNLM"/>
    </source>
</evidence>
<feature type="compositionally biased region" description="Basic and acidic residues" evidence="1">
    <location>
        <begin position="32"/>
        <end position="66"/>
    </location>
</feature>
<evidence type="ECO:0000313" key="2">
    <source>
        <dbReference type="EMBL" id="ACL64477.1"/>
    </source>
</evidence>
<dbReference type="KEGG" id="acp:A2cp1_1132"/>
<dbReference type="RefSeq" id="WP_012632469.1">
    <property type="nucleotide sequence ID" value="NC_011891.1"/>
</dbReference>
<evidence type="ECO:0000256" key="1">
    <source>
        <dbReference type="SAM" id="MobiDB-lite"/>
    </source>
</evidence>
<feature type="region of interest" description="Disordered" evidence="1">
    <location>
        <begin position="1"/>
        <end position="77"/>
    </location>
</feature>
<sequence length="77" mass="8615">MAKKDVWVTGNRSDGYKVRSEGAGRAASVHPTQREAIDAARDKAQARKSELIVQDQHGRIRQKDSFGNDPRAPKDKR</sequence>
<dbReference type="AlphaFoldDB" id="B8JFN9"/>
<name>B8JFN9_ANAD2</name>
<dbReference type="Pfam" id="PF09954">
    <property type="entry name" value="DUF2188"/>
    <property type="match status" value="1"/>
</dbReference>
<dbReference type="Proteomes" id="UP000007089">
    <property type="component" value="Chromosome"/>
</dbReference>
<dbReference type="HOGENOM" id="CLU_179056_2_2_7"/>
<keyword evidence="3" id="KW-1185">Reference proteome</keyword>
<dbReference type="InterPro" id="IPR018691">
    <property type="entry name" value="DUF2188"/>
</dbReference>
<organism evidence="2 3">
    <name type="scientific">Anaeromyxobacter dehalogenans (strain ATCC BAA-258 / DSM 21875 / 2CP-1)</name>
    <dbReference type="NCBI Taxonomy" id="455488"/>
    <lineage>
        <taxon>Bacteria</taxon>
        <taxon>Pseudomonadati</taxon>
        <taxon>Myxococcota</taxon>
        <taxon>Myxococcia</taxon>
        <taxon>Myxococcales</taxon>
        <taxon>Cystobacterineae</taxon>
        <taxon>Anaeromyxobacteraceae</taxon>
        <taxon>Anaeromyxobacter</taxon>
    </lineage>
</organism>
<evidence type="ECO:0000313" key="3">
    <source>
        <dbReference type="Proteomes" id="UP000007089"/>
    </source>
</evidence>
<protein>
    <recommendedName>
        <fullName evidence="4">DUF2188 domain-containing protein</fullName>
    </recommendedName>
</protein>
<reference evidence="2" key="1">
    <citation type="submission" date="2009-01" db="EMBL/GenBank/DDBJ databases">
        <title>Complete sequence of Anaeromyxobacter dehalogenans 2CP-1.</title>
        <authorList>
            <consortium name="US DOE Joint Genome Institute"/>
            <person name="Lucas S."/>
            <person name="Copeland A."/>
            <person name="Lapidus A."/>
            <person name="Glavina del Rio T."/>
            <person name="Dalin E."/>
            <person name="Tice H."/>
            <person name="Bruce D."/>
            <person name="Goodwin L."/>
            <person name="Pitluck S."/>
            <person name="Saunders E."/>
            <person name="Brettin T."/>
            <person name="Detter J.C."/>
            <person name="Han C."/>
            <person name="Larimer F."/>
            <person name="Land M."/>
            <person name="Hauser L."/>
            <person name="Kyrpides N."/>
            <person name="Ovchinnikova G."/>
            <person name="Beliaev A.S."/>
            <person name="Richardson P."/>
        </authorList>
    </citation>
    <scope>NUCLEOTIDE SEQUENCE</scope>
    <source>
        <strain evidence="2">2CP-1</strain>
    </source>
</reference>